<dbReference type="OMA" id="CTEDEPD"/>
<feature type="domain" description="WDHD1/CFT4 second beta-propeller" evidence="2">
    <location>
        <begin position="162"/>
        <end position="387"/>
    </location>
</feature>
<protein>
    <submittedName>
        <fullName evidence="3">WD repeat and HMG-box DNA-binding protein 1</fullName>
    </submittedName>
</protein>
<dbReference type="GO" id="GO:0043596">
    <property type="term" value="C:nuclear replication fork"/>
    <property type="evidence" value="ECO:0007669"/>
    <property type="project" value="TreeGrafter"/>
</dbReference>
<evidence type="ECO:0000259" key="2">
    <source>
        <dbReference type="Pfam" id="PF12341"/>
    </source>
</evidence>
<dbReference type="EMBL" id="LSRX01001503">
    <property type="protein sequence ID" value="OLP79284.1"/>
    <property type="molecule type" value="Genomic_DNA"/>
</dbReference>
<evidence type="ECO:0000313" key="4">
    <source>
        <dbReference type="Proteomes" id="UP000186817"/>
    </source>
</evidence>
<dbReference type="PANTHER" id="PTHR19932:SF10">
    <property type="entry name" value="WD REPEAT AND HMG-BOX DNA-BINDING PROTEIN 1"/>
    <property type="match status" value="1"/>
</dbReference>
<dbReference type="Proteomes" id="UP000186817">
    <property type="component" value="Unassembled WGS sequence"/>
</dbReference>
<keyword evidence="4" id="KW-1185">Reference proteome</keyword>
<gene>
    <name evidence="3" type="primary">wdhd1</name>
    <name evidence="3" type="ORF">AK812_SmicGene40441</name>
</gene>
<dbReference type="GO" id="GO:0003677">
    <property type="term" value="F:DNA binding"/>
    <property type="evidence" value="ECO:0007669"/>
    <property type="project" value="UniProtKB-KW"/>
</dbReference>
<accession>A0A1Q9C8N8</accession>
<reference evidence="3 4" key="1">
    <citation type="submission" date="2016-02" db="EMBL/GenBank/DDBJ databases">
        <title>Genome analysis of coral dinoflagellate symbionts highlights evolutionary adaptations to a symbiotic lifestyle.</title>
        <authorList>
            <person name="Aranda M."/>
            <person name="Li Y."/>
            <person name="Liew Y.J."/>
            <person name="Baumgarten S."/>
            <person name="Simakov O."/>
            <person name="Wilson M."/>
            <person name="Piel J."/>
            <person name="Ashoor H."/>
            <person name="Bougouffa S."/>
            <person name="Bajic V.B."/>
            <person name="Ryu T."/>
            <person name="Ravasi T."/>
            <person name="Bayer T."/>
            <person name="Micklem G."/>
            <person name="Kim H."/>
            <person name="Bhak J."/>
            <person name="Lajeunesse T.C."/>
            <person name="Voolstra C.R."/>
        </authorList>
    </citation>
    <scope>NUCLEOTIDE SEQUENCE [LARGE SCALE GENOMIC DNA]</scope>
    <source>
        <strain evidence="3 4">CCMP2467</strain>
    </source>
</reference>
<evidence type="ECO:0000313" key="3">
    <source>
        <dbReference type="EMBL" id="OLP79284.1"/>
    </source>
</evidence>
<dbReference type="AlphaFoldDB" id="A0A1Q9C8N8"/>
<dbReference type="GO" id="GO:0000278">
    <property type="term" value="P:mitotic cell cycle"/>
    <property type="evidence" value="ECO:0007669"/>
    <property type="project" value="TreeGrafter"/>
</dbReference>
<sequence>MLAICDQDIFARFADVAKMRSMDRETFGDARRPPRPGGMRRNRAGKGKEDGHSGISHLYTYGSEVDMKVCGFGWTRADLKCLYAERTGSQKSRLAVNENLSTWAGPGQLNWRLMAVDSLDSEKAGEPDITSEDVREAEETEEQLKATLDGAWQQLEGTARAPSHPRFLVWNGFGHVANYPDLLRIEVCRSGDEKPVGLQDYDGVQMAAMSEGALCLAARSTAAGGSRVLIRPTHRWEKALFSAPISDENPEALACGEDFVAVITSSRLLRLFSFSGLPLGMRSLPGPGVALAARGKLLLLVTRPPGTDEDEELDFRLLDVKTRMERAGGLLPLSEGARLRWIGISTDFVPLTLDTSGVLRALLGIGAGSWGGNGLNAEWTPVLSLADEVPLWVVDAPACSLCVVELLENREPWPRPQQADDEDEKPCLMPFFGVGGTVAPRRLPWRMTMGSFPAAGEQIEAAFREQLLLRHFQDMLKMDMLSEQQQQEADALEKRCKSRMLKLFTQLAKSDEVERAHHVAGKYLAKMEGTAKVLEMARTLAEKAKQHKLADEIAALLRPASVPRVELPPLFKPGEFEDAGQQGADRSEQMPTDSRSPERLQTGAGEGEVLRASAAVSTSHRAAASSASSAPSAPSAPSNPFARKRPGTVAGGRQPATPMASGGNASSKVARLT</sequence>
<organism evidence="3 4">
    <name type="scientific">Symbiodinium microadriaticum</name>
    <name type="common">Dinoflagellate</name>
    <name type="synonym">Zooxanthella microadriatica</name>
    <dbReference type="NCBI Taxonomy" id="2951"/>
    <lineage>
        <taxon>Eukaryota</taxon>
        <taxon>Sar</taxon>
        <taxon>Alveolata</taxon>
        <taxon>Dinophyceae</taxon>
        <taxon>Suessiales</taxon>
        <taxon>Symbiodiniaceae</taxon>
        <taxon>Symbiodinium</taxon>
    </lineage>
</organism>
<dbReference type="PANTHER" id="PTHR19932">
    <property type="entry name" value="WD REPEAT AND HMG-BOX DNA BINDING PROTEIN"/>
    <property type="match status" value="1"/>
</dbReference>
<evidence type="ECO:0000256" key="1">
    <source>
        <dbReference type="SAM" id="MobiDB-lite"/>
    </source>
</evidence>
<keyword evidence="3" id="KW-0238">DNA-binding</keyword>
<dbReference type="OrthoDB" id="421590at2759"/>
<dbReference type="GO" id="GO:0006281">
    <property type="term" value="P:DNA repair"/>
    <property type="evidence" value="ECO:0007669"/>
    <property type="project" value="TreeGrafter"/>
</dbReference>
<dbReference type="GO" id="GO:0006261">
    <property type="term" value="P:DNA-templated DNA replication"/>
    <property type="evidence" value="ECO:0007669"/>
    <property type="project" value="TreeGrafter"/>
</dbReference>
<comment type="caution">
    <text evidence="3">The sequence shown here is derived from an EMBL/GenBank/DDBJ whole genome shotgun (WGS) entry which is preliminary data.</text>
</comment>
<feature type="region of interest" description="Disordered" evidence="1">
    <location>
        <begin position="24"/>
        <end position="52"/>
    </location>
</feature>
<dbReference type="GO" id="GO:0003682">
    <property type="term" value="F:chromatin binding"/>
    <property type="evidence" value="ECO:0007669"/>
    <property type="project" value="TreeGrafter"/>
</dbReference>
<proteinExistence type="predicted"/>
<feature type="region of interest" description="Disordered" evidence="1">
    <location>
        <begin position="568"/>
        <end position="673"/>
    </location>
</feature>
<name>A0A1Q9C8N8_SYMMI</name>
<feature type="compositionally biased region" description="Low complexity" evidence="1">
    <location>
        <begin position="612"/>
        <end position="638"/>
    </location>
</feature>
<dbReference type="InterPro" id="IPR022100">
    <property type="entry name" value="WDHD1/CFT4_beta-prop_2nd"/>
</dbReference>
<dbReference type="Pfam" id="PF12341">
    <property type="entry name" value="Mcl1_mid"/>
    <property type="match status" value="1"/>
</dbReference>